<keyword evidence="2" id="KW-1185">Reference proteome</keyword>
<gene>
    <name evidence="1" type="ORF">J1M35_04765</name>
</gene>
<dbReference type="EMBL" id="CP071796">
    <property type="protein sequence ID" value="QTD46218.1"/>
    <property type="molecule type" value="Genomic_DNA"/>
</dbReference>
<evidence type="ECO:0000313" key="1">
    <source>
        <dbReference type="EMBL" id="QTD46218.1"/>
    </source>
</evidence>
<dbReference type="Proteomes" id="UP000663903">
    <property type="component" value="Chromosome"/>
</dbReference>
<dbReference type="KEGG" id="otd:J1M35_04765"/>
<evidence type="ECO:0000313" key="2">
    <source>
        <dbReference type="Proteomes" id="UP000663903"/>
    </source>
</evidence>
<reference evidence="1" key="1">
    <citation type="submission" date="2021-03" db="EMBL/GenBank/DDBJ databases">
        <title>Ottowia sp. 27C isolated from the cloaca of a Giant Asian pond turtle (Heosemys grandis).</title>
        <authorList>
            <person name="Spergser J."/>
            <person name="Busse H.-J."/>
        </authorList>
    </citation>
    <scope>NUCLEOTIDE SEQUENCE</scope>
    <source>
        <strain evidence="1">27C</strain>
    </source>
</reference>
<name>A0A975H3T5_9BURK</name>
<protein>
    <submittedName>
        <fullName evidence="1">Uncharacterized protein</fullName>
    </submittedName>
</protein>
<dbReference type="RefSeq" id="WP_208010117.1">
    <property type="nucleotide sequence ID" value="NZ_CP071796.1"/>
</dbReference>
<dbReference type="AlphaFoldDB" id="A0A975H3T5"/>
<sequence length="237" mass="26753">MSSIDGCFRPVLFCRPRHYWALLNHRFPFYHFACFSGLHFKRLGLAKVAESLCFAKRCTVFQRLLSPAKHFGFAKVWFFCFLKAACFHGLTGRSSGRPKAMRLLRKLYALLLGSLRFAPAPLTFNVMCLEPMSCEHCIRLTSGTPIKVPADLERAIKKIAESVMSGVLKDEGFGQWGDPFSKLANGGYWGDFVSNYFSCSICGQLFHLHAETYHGSGGSFEKVTSIEEKYRLGTYIT</sequence>
<proteinExistence type="predicted"/>
<accession>A0A975H3T5</accession>
<organism evidence="1 2">
    <name type="scientific">Ottowia testudinis</name>
    <dbReference type="NCBI Taxonomy" id="2816950"/>
    <lineage>
        <taxon>Bacteria</taxon>
        <taxon>Pseudomonadati</taxon>
        <taxon>Pseudomonadota</taxon>
        <taxon>Betaproteobacteria</taxon>
        <taxon>Burkholderiales</taxon>
        <taxon>Comamonadaceae</taxon>
        <taxon>Ottowia</taxon>
    </lineage>
</organism>